<keyword evidence="3" id="KW-1185">Reference proteome</keyword>
<protein>
    <submittedName>
        <fullName evidence="2">Uncharacterized protein</fullName>
    </submittedName>
</protein>
<organism evidence="2 3">
    <name type="scientific">Fusarium torulosum</name>
    <dbReference type="NCBI Taxonomy" id="33205"/>
    <lineage>
        <taxon>Eukaryota</taxon>
        <taxon>Fungi</taxon>
        <taxon>Dikarya</taxon>
        <taxon>Ascomycota</taxon>
        <taxon>Pezizomycotina</taxon>
        <taxon>Sordariomycetes</taxon>
        <taxon>Hypocreomycetidae</taxon>
        <taxon>Hypocreales</taxon>
        <taxon>Nectriaceae</taxon>
        <taxon>Fusarium</taxon>
    </lineage>
</organism>
<comment type="caution">
    <text evidence="2">The sequence shown here is derived from an EMBL/GenBank/DDBJ whole genome shotgun (WGS) entry which is preliminary data.</text>
</comment>
<name>A0AAE8MK40_9HYPO</name>
<feature type="region of interest" description="Disordered" evidence="1">
    <location>
        <begin position="321"/>
        <end position="363"/>
    </location>
</feature>
<dbReference type="Proteomes" id="UP001187734">
    <property type="component" value="Unassembled WGS sequence"/>
</dbReference>
<dbReference type="EMBL" id="ONZP01000588">
    <property type="protein sequence ID" value="SPJ87943.1"/>
    <property type="molecule type" value="Genomic_DNA"/>
</dbReference>
<evidence type="ECO:0000313" key="3">
    <source>
        <dbReference type="Proteomes" id="UP001187734"/>
    </source>
</evidence>
<dbReference type="AlphaFoldDB" id="A0AAE8MK40"/>
<reference evidence="2" key="1">
    <citation type="submission" date="2018-03" db="EMBL/GenBank/DDBJ databases">
        <authorList>
            <person name="Guldener U."/>
        </authorList>
    </citation>
    <scope>NUCLEOTIDE SEQUENCE</scope>
</reference>
<feature type="compositionally biased region" description="Basic and acidic residues" evidence="1">
    <location>
        <begin position="234"/>
        <end position="244"/>
    </location>
</feature>
<evidence type="ECO:0000256" key="1">
    <source>
        <dbReference type="SAM" id="MobiDB-lite"/>
    </source>
</evidence>
<sequence>MYQKATAIAPFDDDFVYAFLLAQHSTLPDYDVVNLESCQAQPLYLQGVTANPLYEGPNLQSLDVCYAPPDEDIGAKDAPALPSYDYFTSFTSFGTGVSTKDFAMFNQSYEFPQSKDLIPAFHPLGAHINPTGFLETACPYETTFLESCLPLSETGINGIDHTALYQSFEEDISARSYGVSSLEASTYPAVRAEATNIPSPLLTLRSSGVASTYLATNSTSPISLNGESATAAKSFDDTTSHRQQNDTQISLSIPSDSPLMSTHRKPVGVEEYIDLTKDDEPDAGILRLGLPELRPGRTTESVVTGASKLWIPLSADVQPWSGSKRKRACEKNSSQTHQTKPKKTKLARLQAPSSSTREKSSRLGDDQLRLEVKEILFQNQEGVELSSHWTSGKWSLPLDRNEITSITFTVNSGNFSQLCFYKVKRNDMQDELWECEDIEGIYEISLSEDEIVELMNKPKGGLLKTYVLSKP</sequence>
<gene>
    <name evidence="2" type="ORF">FTOL_12412</name>
</gene>
<proteinExistence type="predicted"/>
<feature type="region of interest" description="Disordered" evidence="1">
    <location>
        <begin position="233"/>
        <end position="262"/>
    </location>
</feature>
<evidence type="ECO:0000313" key="2">
    <source>
        <dbReference type="EMBL" id="SPJ87943.1"/>
    </source>
</evidence>
<accession>A0AAE8MK40</accession>
<feature type="compositionally biased region" description="Polar residues" evidence="1">
    <location>
        <begin position="245"/>
        <end position="260"/>
    </location>
</feature>